<keyword evidence="2" id="KW-1185">Reference proteome</keyword>
<dbReference type="EMBL" id="QKNX01000001">
    <property type="protein sequence ID" value="TKR27948.1"/>
    <property type="molecule type" value="Genomic_DNA"/>
</dbReference>
<sequence length="92" mass="10290">MPRMESPDENYERVSARLSGSRRERFNQYLDENDVSKSAVIRRGIDLVTNSAVEIGRLSGETDEIPAAGEIREEPWYALGGVLVGYFIGTLL</sequence>
<dbReference type="Proteomes" id="UP000308037">
    <property type="component" value="Unassembled WGS sequence"/>
</dbReference>
<dbReference type="RefSeq" id="WP_137275248.1">
    <property type="nucleotide sequence ID" value="NZ_QKNX01000001.1"/>
</dbReference>
<organism evidence="1 2">
    <name type="scientific">Natronomonas salsuginis</name>
    <dbReference type="NCBI Taxonomy" id="2217661"/>
    <lineage>
        <taxon>Archaea</taxon>
        <taxon>Methanobacteriati</taxon>
        <taxon>Methanobacteriota</taxon>
        <taxon>Stenosarchaea group</taxon>
        <taxon>Halobacteria</taxon>
        <taxon>Halobacteriales</taxon>
        <taxon>Natronomonadaceae</taxon>
        <taxon>Natronomonas</taxon>
    </lineage>
</organism>
<name>A0A4U5JIP2_9EURY</name>
<accession>A0A4U5JIP2</accession>
<evidence type="ECO:0000313" key="1">
    <source>
        <dbReference type="EMBL" id="TKR27948.1"/>
    </source>
</evidence>
<gene>
    <name evidence="1" type="ORF">DM868_02365</name>
</gene>
<protein>
    <submittedName>
        <fullName evidence="1">Uncharacterized protein</fullName>
    </submittedName>
</protein>
<evidence type="ECO:0000313" key="2">
    <source>
        <dbReference type="Proteomes" id="UP000308037"/>
    </source>
</evidence>
<proteinExistence type="predicted"/>
<reference evidence="1 2" key="1">
    <citation type="submission" date="2019-04" db="EMBL/GenBank/DDBJ databases">
        <title>Natronomonas sp. F20-122 a newhaloarchaeon isolated from a saline saltern of Isla Bacuta, Huelva, Spain.</title>
        <authorList>
            <person name="Duran-Viseras A."/>
            <person name="Sanchez-Porro C."/>
            <person name="Ventosa A."/>
        </authorList>
    </citation>
    <scope>NUCLEOTIDE SEQUENCE [LARGE SCALE GENOMIC DNA]</scope>
    <source>
        <strain evidence="1 2">F20-122</strain>
    </source>
</reference>
<dbReference type="AlphaFoldDB" id="A0A4U5JIP2"/>
<comment type="caution">
    <text evidence="1">The sequence shown here is derived from an EMBL/GenBank/DDBJ whole genome shotgun (WGS) entry which is preliminary data.</text>
</comment>